<evidence type="ECO:0000313" key="1">
    <source>
        <dbReference type="EMBL" id="CDH00935.1"/>
    </source>
</evidence>
<reference evidence="1" key="1">
    <citation type="submission" date="2013-07" db="EMBL/GenBank/DDBJ databases">
        <title>Sub-species coevolution in mutualistic symbiosis.</title>
        <authorList>
            <person name="Murfin K."/>
            <person name="Klassen J."/>
            <person name="Lee M."/>
            <person name="Forst S."/>
            <person name="Stock P."/>
            <person name="Goodrich-Blair H."/>
        </authorList>
    </citation>
    <scope>NUCLEOTIDE SEQUENCE [LARGE SCALE GENOMIC DNA]</scope>
    <source>
        <strain evidence="1">Feltiae Moldova</strain>
    </source>
</reference>
<dbReference type="HOGENOM" id="CLU_1546975_0_0_6"/>
<organism evidence="1 2">
    <name type="scientific">Xenorhabdus bovienii str. feltiae Moldova</name>
    <dbReference type="NCBI Taxonomy" id="1398200"/>
    <lineage>
        <taxon>Bacteria</taxon>
        <taxon>Pseudomonadati</taxon>
        <taxon>Pseudomonadota</taxon>
        <taxon>Gammaproteobacteria</taxon>
        <taxon>Enterobacterales</taxon>
        <taxon>Morganellaceae</taxon>
        <taxon>Xenorhabdus</taxon>
    </lineage>
</organism>
<evidence type="ECO:0000313" key="2">
    <source>
        <dbReference type="Proteomes" id="UP000028487"/>
    </source>
</evidence>
<dbReference type="Pfam" id="PF05929">
    <property type="entry name" value="Phage_GPO"/>
    <property type="match status" value="1"/>
</dbReference>
<protein>
    <submittedName>
        <fullName evidence="1">Uncharacterized protein</fullName>
    </submittedName>
</protein>
<dbReference type="RefSeq" id="WP_038223696.1">
    <property type="nucleotide sequence ID" value="NZ_CAWLWD010000164.1"/>
</dbReference>
<proteinExistence type="predicted"/>
<name>A0A077NPZ1_XENBV</name>
<comment type="caution">
    <text evidence="1">The sequence shown here is derived from an EMBL/GenBank/DDBJ whole genome shotgun (WGS) entry which is preliminary data.</text>
</comment>
<dbReference type="AlphaFoldDB" id="A0A077NPZ1"/>
<sequence length="173" mass="19684">MSELQLMTTWICVATEGQTIDRRVIEAQWLYEIAETYDTNYYAALIWEEHNRNLDNLGEVLAARTDVIDGKAQLYLRLRPNLKLMEYNKQGQKLFCSIEVEEDFQGEGIFYLGGLAVTDSPASVGTDRLKFSINRSHFSRKKSKFSISSPVAFNLSDGLKNTKNRWFAAISAG</sequence>
<dbReference type="InterPro" id="IPR009228">
    <property type="entry name" value="Capsid_scaffold_GpO"/>
</dbReference>
<accession>A0A077NPZ1</accession>
<dbReference type="Proteomes" id="UP000028487">
    <property type="component" value="Unassembled WGS sequence"/>
</dbReference>
<gene>
    <name evidence="1" type="ORF">XBFM1_1910091</name>
</gene>
<dbReference type="EMBL" id="CBSV010000103">
    <property type="protein sequence ID" value="CDH00935.1"/>
    <property type="molecule type" value="Genomic_DNA"/>
</dbReference>